<evidence type="ECO:0000313" key="7">
    <source>
        <dbReference type="Proteomes" id="UP000241890"/>
    </source>
</evidence>
<feature type="repeat" description="ANK" evidence="3">
    <location>
        <begin position="85"/>
        <end position="117"/>
    </location>
</feature>
<evidence type="ECO:0000256" key="2">
    <source>
        <dbReference type="ARBA" id="ARBA00023043"/>
    </source>
</evidence>
<dbReference type="Gene3D" id="1.25.40.20">
    <property type="entry name" value="Ankyrin repeat-containing domain"/>
    <property type="match status" value="1"/>
</dbReference>
<dbReference type="OrthoDB" id="10038298at2759"/>
<feature type="compositionally biased region" description="Polar residues" evidence="4">
    <location>
        <begin position="738"/>
        <end position="756"/>
    </location>
</feature>
<reference evidence="6 7" key="1">
    <citation type="submission" date="2017-12" db="EMBL/GenBank/DDBJ databases">
        <title>Sequencing, de novo assembly and annotation of complete genome of a new Thraustochytrid species, strain FCC1311.</title>
        <authorList>
            <person name="Sedici K."/>
            <person name="Godart F."/>
            <person name="Aiese Cigliano R."/>
            <person name="Sanseverino W."/>
            <person name="Barakat M."/>
            <person name="Ortet P."/>
            <person name="Marechal E."/>
            <person name="Cagnac O."/>
            <person name="Amato A."/>
        </authorList>
    </citation>
    <scope>NUCLEOTIDE SEQUENCE [LARGE SCALE GENOMIC DNA]</scope>
</reference>
<protein>
    <submittedName>
        <fullName evidence="6">Ankyrin repeat domain-containing protein 34B</fullName>
    </submittedName>
</protein>
<feature type="compositionally biased region" description="Polar residues" evidence="4">
    <location>
        <begin position="465"/>
        <end position="486"/>
    </location>
</feature>
<organism evidence="6 7">
    <name type="scientific">Hondaea fermentalgiana</name>
    <dbReference type="NCBI Taxonomy" id="2315210"/>
    <lineage>
        <taxon>Eukaryota</taxon>
        <taxon>Sar</taxon>
        <taxon>Stramenopiles</taxon>
        <taxon>Bigyra</taxon>
        <taxon>Labyrinthulomycetes</taxon>
        <taxon>Thraustochytrida</taxon>
        <taxon>Thraustochytriidae</taxon>
        <taxon>Hondaea</taxon>
    </lineage>
</organism>
<feature type="compositionally biased region" description="Acidic residues" evidence="4">
    <location>
        <begin position="518"/>
        <end position="549"/>
    </location>
</feature>
<feature type="compositionally biased region" description="Low complexity" evidence="4">
    <location>
        <begin position="432"/>
        <end position="457"/>
    </location>
</feature>
<dbReference type="SMART" id="SM00248">
    <property type="entry name" value="ANK"/>
    <property type="match status" value="2"/>
</dbReference>
<sequence>MGSGLSAEARELHKAALEGALKEAGRLVKKSARRDELLAETDGQGRTALLVAAGSKQADVGTLRRDKVVKLLVNFGSDLKHADARGWTALHHACSIGAVETAALLLERGGDPLARDAQGLTPLQVLSSQVQGREPINTFDAANDDAEHDDDDDDDDGNDDDEDNIVAASHVGHSANNNVNAADGLNSRTHLNGQGQGSGGAGRSSKKKQSSGNSRTESRTNLLRLPRALFQEARPLFSSRVSFANWSSKIHVEIARDAAMPRERIDCIVHFPSEAVLDQALDQLDFVQIMSVRQQPWNLAPLLTRFKRIANCRFLLDPVRAPRAIASFAAEDLLSGFHSFRIVYVCGEMSESPEEIIAASDVFHIEGDVGFAFERQSFFRPERPAPKAPTKRSPSSTREKDSSRSKNTIIENSETVAVPVVYHEESDFSTQPPASASDANAPPSLPDASSEEGASSESSDHGVSEGNQVLSSGRSDIVATGSSLAGTETLDEDEHTDGDAGDSDGEGHQEEVGLGESSLDEFDDDDDDDSSDEYDDEYEEEDGELSIPDMEEEWELIRQEHTCMHGAPWHTNDLPNPRMSNIYKLLLRERIFALSRERTIWQSRWTELVDPPPEDFELSIAAVQYQAKCALELDTNLSKARLALVPGKIQEETFWRAYFWHVELVKLDLIHMLNSGIAQERLDEMTKGLAPLAPTPPNAYFIPIPLPPISQVALLRHHMINRLESLSATTADDRATMQCETAASSPQDDGSDGSTSKRVHFVLDI</sequence>
<keyword evidence="1" id="KW-0677">Repeat</keyword>
<keyword evidence="2 3" id="KW-0040">ANK repeat</keyword>
<proteinExistence type="predicted"/>
<dbReference type="SUPFAM" id="SSF140383">
    <property type="entry name" value="BSD domain-like"/>
    <property type="match status" value="1"/>
</dbReference>
<feature type="region of interest" description="Disordered" evidence="4">
    <location>
        <begin position="382"/>
        <end position="549"/>
    </location>
</feature>
<comment type="caution">
    <text evidence="6">The sequence shown here is derived from an EMBL/GenBank/DDBJ whole genome shotgun (WGS) entry which is preliminary data.</text>
</comment>
<dbReference type="Pfam" id="PF03909">
    <property type="entry name" value="BSD"/>
    <property type="match status" value="1"/>
</dbReference>
<feature type="compositionally biased region" description="Polar residues" evidence="4">
    <location>
        <begin position="405"/>
        <end position="415"/>
    </location>
</feature>
<dbReference type="AlphaFoldDB" id="A0A2R5G6X7"/>
<feature type="region of interest" description="Disordered" evidence="4">
    <location>
        <begin position="138"/>
        <end position="220"/>
    </location>
</feature>
<evidence type="ECO:0000259" key="5">
    <source>
        <dbReference type="PROSITE" id="PS50858"/>
    </source>
</evidence>
<dbReference type="InterPro" id="IPR036770">
    <property type="entry name" value="Ankyrin_rpt-contain_sf"/>
</dbReference>
<feature type="compositionally biased region" description="Acidic residues" evidence="4">
    <location>
        <begin position="142"/>
        <end position="164"/>
    </location>
</feature>
<feature type="region of interest" description="Disordered" evidence="4">
    <location>
        <begin position="737"/>
        <end position="756"/>
    </location>
</feature>
<dbReference type="Gene3D" id="1.10.3970.10">
    <property type="entry name" value="BSD domain"/>
    <property type="match status" value="1"/>
</dbReference>
<evidence type="ECO:0000313" key="6">
    <source>
        <dbReference type="EMBL" id="GBG26069.1"/>
    </source>
</evidence>
<gene>
    <name evidence="6" type="ORF">FCC1311_022892</name>
</gene>
<dbReference type="InterPro" id="IPR005607">
    <property type="entry name" value="BSD_dom"/>
</dbReference>
<dbReference type="PROSITE" id="PS50088">
    <property type="entry name" value="ANK_REPEAT"/>
    <property type="match status" value="2"/>
</dbReference>
<dbReference type="Proteomes" id="UP000241890">
    <property type="component" value="Unassembled WGS sequence"/>
</dbReference>
<dbReference type="PROSITE" id="PS50297">
    <property type="entry name" value="ANK_REP_REGION"/>
    <property type="match status" value="1"/>
</dbReference>
<dbReference type="PANTHER" id="PTHR24178">
    <property type="entry name" value="MOLTING PROTEIN MLT-4"/>
    <property type="match status" value="1"/>
</dbReference>
<dbReference type="SUPFAM" id="SSF48403">
    <property type="entry name" value="Ankyrin repeat"/>
    <property type="match status" value="1"/>
</dbReference>
<evidence type="ECO:0000256" key="1">
    <source>
        <dbReference type="ARBA" id="ARBA00022737"/>
    </source>
</evidence>
<dbReference type="Pfam" id="PF12796">
    <property type="entry name" value="Ank_2"/>
    <property type="match status" value="1"/>
</dbReference>
<feature type="repeat" description="ANK" evidence="3">
    <location>
        <begin position="44"/>
        <end position="84"/>
    </location>
</feature>
<keyword evidence="7" id="KW-1185">Reference proteome</keyword>
<name>A0A2R5G6X7_9STRA</name>
<evidence type="ECO:0000256" key="3">
    <source>
        <dbReference type="PROSITE-ProRule" id="PRU00023"/>
    </source>
</evidence>
<feature type="compositionally biased region" description="Acidic residues" evidence="4">
    <location>
        <begin position="489"/>
        <end position="504"/>
    </location>
</feature>
<dbReference type="EMBL" id="BEYU01000018">
    <property type="protein sequence ID" value="GBG26069.1"/>
    <property type="molecule type" value="Genomic_DNA"/>
</dbReference>
<dbReference type="InterPro" id="IPR035925">
    <property type="entry name" value="BSD_dom_sf"/>
</dbReference>
<feature type="domain" description="BSD" evidence="5">
    <location>
        <begin position="631"/>
        <end position="666"/>
    </location>
</feature>
<dbReference type="InterPro" id="IPR002110">
    <property type="entry name" value="Ankyrin_rpt"/>
</dbReference>
<accession>A0A2R5G6X7</accession>
<dbReference type="InParanoid" id="A0A2R5G6X7"/>
<dbReference type="PROSITE" id="PS50858">
    <property type="entry name" value="BSD"/>
    <property type="match status" value="1"/>
</dbReference>
<dbReference type="SMART" id="SM00751">
    <property type="entry name" value="BSD"/>
    <property type="match status" value="1"/>
</dbReference>
<evidence type="ECO:0000256" key="4">
    <source>
        <dbReference type="SAM" id="MobiDB-lite"/>
    </source>
</evidence>
<feature type="compositionally biased region" description="Polar residues" evidence="4">
    <location>
        <begin position="174"/>
        <end position="192"/>
    </location>
</feature>